<feature type="compositionally biased region" description="Basic and acidic residues" evidence="1">
    <location>
        <begin position="338"/>
        <end position="347"/>
    </location>
</feature>
<dbReference type="EMBL" id="LT969427">
    <property type="protein sequence ID" value="SOV11457.1"/>
    <property type="molecule type" value="Genomic_DNA"/>
</dbReference>
<feature type="compositionally biased region" description="Basic and acidic residues" evidence="1">
    <location>
        <begin position="398"/>
        <end position="407"/>
    </location>
</feature>
<feature type="compositionally biased region" description="Basic and acidic residues" evidence="1">
    <location>
        <begin position="300"/>
        <end position="312"/>
    </location>
</feature>
<feature type="region of interest" description="Disordered" evidence="1">
    <location>
        <begin position="201"/>
        <end position="351"/>
    </location>
</feature>
<organism evidence="2 3">
    <name type="scientific">Plasmodium gaboni</name>
    <dbReference type="NCBI Taxonomy" id="647221"/>
    <lineage>
        <taxon>Eukaryota</taxon>
        <taxon>Sar</taxon>
        <taxon>Alveolata</taxon>
        <taxon>Apicomplexa</taxon>
        <taxon>Aconoidasida</taxon>
        <taxon>Haemosporida</taxon>
        <taxon>Plasmodiidae</taxon>
        <taxon>Plasmodium</taxon>
        <taxon>Plasmodium (Laverania)</taxon>
    </lineage>
</organism>
<feature type="region of interest" description="Disordered" evidence="1">
    <location>
        <begin position="396"/>
        <end position="416"/>
    </location>
</feature>
<gene>
    <name evidence="2" type="ORF">PGABG01_0421400</name>
</gene>
<sequence>MLFVVESDSRLEEWADKRISVDRFREIFEIYIEDKLEELKRARSKKFDKDCRDFNYFMDDVKDVFINNDLVKIPIDARRSIWEKNVDINLPTLMKNTTNCKCIRKEHKYDKEYRDMTQTLENFCEEKTRKLKRIDKKDYVEGLCINFNNWINKKKEKILEQYEKLSKIDENKHLLKVSETCDLNDMENLFANISCAVMKKNKEQARRKHPKVKERRPVNELIRNSGKENAQSKGRKLVNLKKEDNSPIVEIPSKSNTVRKTSVRSTISHSESRSKTVSPKPGNGLRSDKKISNKGPETSSPKEHSIKKETSVHHKNVSNDVVKKDRGNSHVTSPPVKKTSDSHDKYKNPSSNYIEVDCTEDEYFLLKDGNNNSEGSCKTNYNYSISNDYSSDSVIYSTDKDTSRNENENPDSLPILQTGENASNVYGSVQFSFPHEGNSHNEEGENNDVNMSAQDVGILEDSVGIDDSVVENEEEVAVSCDPKDKTCVDAREIPVAVLKGLSTEEYSDLEGSSDLERLRAKYFGYNNIFFDSGNLDFDILIPEEEVSDEDNSDIINEHEEVEEINQAGASIIERHSHSSSQYNDTSASENKYRILSTSMDFDDQQTIFGFYSPLSERFNGALKFFRDMLNFSNSSVLRSQDQHKGNELGKLPTSIKAPMEYNSSPLHMNDNNVDAGINKDSLFSILGLTSEKDGRNTEQVTETYLTGSSEKGFNKSKVIRTFKGNGGETKVLSNEKGGVLSKGGILSKGVTSMITSLPVALVTFVFLFMFLAFNKMNPFGTILVQGKKKKKKKVKEMMDERRKPKRRSARQRRAIDVNVEDEINKVIYKKEFNNYENINYDDKIYEEEKYIKVEENEMYLKEGIEELHIDDERGYVHFDDEHVPEHFDDEHVPERFSDENVLEQFPDQHDYLHLDHKNDDVGLDEPKSDILSKELFDDVPIKVEGTEVNREIPLKKKEWMWKIILDIEMKVIEKCKKKEWEESKGDFLEICLDEFIKKENEYKKLNNKVIVETNVLENQNMLWNKWIERHRYMLEKWKKEEWFYNLKNEWINEIKNYEKTEGDIEITLPSEKEKRNIYLEKQKIIWRRWVARYVQHIDDNIIEAWFKKMMEEYEKEEYYLNKNRYKIINHIKNKNDKHDESVQYDDKEKLISSTCFDIEEKQKKKLLTKIWIQIHMMILEEYKKDEYIRIKNLLLDNYIDKLKQANEVNVKNSLQKLDILIEMKKENNIIQTKERNKWEGEKWFVDLNNEWNDYERGYIKNNFIIKKENAMNRYENIIHEPLLKVKKDIPQIHWKYINEKWLHDEYDYEYEYIPENIIDKNKLVLMEKKVKWKTIIEIYMEAMNEYKKDQWEESRGDFLQICLEEFIKKDNEDMNNINDELPIEQSENIEDMLMLERQKIIWLQWIKRNKYMLQKWNKEEWFHKLKKDWKDEMNRYDQKLFLFKNKESDKSINPMLERQKYIWRKWIAKHLYHLDDWEDEEWFNLLMNKYEKDKDDLRIDRNNKMDDMEKKKLITKLFIEIHMMVIEDSKEEECFMNKENFVNTYINELKKEEACEKNREMLHILNNIKNDIKLGYENTKLNEWKQEKWFDNLKKAWKEGECKKNFVDIEKENFDLTQINIINNYMLEIQRSLLKKYWEDIEISWIDDDNQTDWLKIAINLNDYDNNNKKKVCNRRYDYMRNENLHIKKKKNIINEEHISEDNKCIYQNNHSYIKRIIEIYMERVNEIKKKEWEENKWEFLKIALEEYIQIQFKKQKNLCIEEIIIKNKNTNDDNNGYLEQTFLWNQWIERKRYIMKKWKYEKWFEELKIEWIKEQGIYIKEEEIETFIKDEEKTKIINNNNESNNNNNNNDILIQSEKIVWKRWLKKQEKNIQIYKNQKWFKDIIVEFEKDEQDDMIMYSNINDITKINNKELDVNYRDNLIMNIWMCIYMMILEECKKDEGIYNKEIFLNSFIEEIQKEKDEKTKMNMLDLILEMKEKYISKNEKDFYIYDRKKEKCFESLKNDCKNDKNEYLYMIQNDLFKRQRKDLDMVWLENEDKKKRDILTNIYEEYNNMNDLSKKEYIDKNINIINKKEYEMKSNISLDEKSIYNNINSNIMNENMKYNSEIEKRDDENTVEGIQNYYLEKQKEIWRQWIDKNVKHINQSNKEEEQILVGTENNKIVDSSDCKKNENNNEKNYMKKKNMKKKNMKKVFLAEIHMEIMDRHKPLNYKGGDKMESDKNINELKIEEGESSKTNYIDKTILQRDECKKSNVSLLNEENKLWKHKNMKENMISYMNTYDHTNKFFGLHKNCEEGKSIYQEIQENVEKRYSDDIYLLKNEKDHTEFNTHTGEKNYDF</sequence>
<evidence type="ECO:0000256" key="1">
    <source>
        <dbReference type="SAM" id="MobiDB-lite"/>
    </source>
</evidence>
<reference evidence="2" key="1">
    <citation type="submission" date="2016-09" db="EMBL/GenBank/DDBJ databases">
        <authorList>
            <consortium name="Pathogen Informatics"/>
            <person name="Sun Q."/>
            <person name="Inoue M."/>
        </authorList>
    </citation>
    <scope>NUCLEOTIDE SEQUENCE</scope>
</reference>
<dbReference type="Proteomes" id="UP000831156">
    <property type="component" value="Chromosome 4"/>
</dbReference>
<evidence type="ECO:0000313" key="2">
    <source>
        <dbReference type="EMBL" id="SOV11457.1"/>
    </source>
</evidence>
<name>A0ABY1ULJ3_9APIC</name>
<protein>
    <submittedName>
        <fullName evidence="2">Surface-associated interspersed protein 4.2 (SURFIN 4.2)</fullName>
    </submittedName>
</protein>
<proteinExistence type="predicted"/>
<accession>A0ABY1ULJ3</accession>
<evidence type="ECO:0000313" key="3">
    <source>
        <dbReference type="Proteomes" id="UP000831156"/>
    </source>
</evidence>
<feature type="compositionally biased region" description="Basic residues" evidence="1">
    <location>
        <begin position="205"/>
        <end position="214"/>
    </location>
</feature>
<feature type="compositionally biased region" description="Polar residues" evidence="1">
    <location>
        <begin position="253"/>
        <end position="269"/>
    </location>
</feature>
<keyword evidence="3" id="KW-1185">Reference proteome</keyword>